<sequence length="362" mass="40932">MEYPLIYDDQLIIGVKSDDGYSLKYESNDDVKLNLEIFNQKKTIVIDSSNSGTGRLKRDIYNPILKVLLEKYNVQHDYHYTESADSISQIARNLPSGNLLVLIISGDTSVNEFLNSLSGEGGELTIVNIPFGTGNSLALSLEDNELTAIAKLFTSTPVHEFNLYDISLPPNCWELKQSARVKQMPTSYKFIVVFSWGFHASLVADSDTPELRKFGLERFKMAAMKNLQSPHQYPGSTFIDKEEYGGPYNYWLITPSRKFEPTFEISPDGSIFDDSLFLISFGVSVDTMSVMQQVYDKGNHIKNPDVIYNKVQNQEIILKFENLPSDVRRFCIDGLIIEVPPSGEIKLKSTGNTINNWNIFIM</sequence>
<keyword evidence="2" id="KW-1185">Reference proteome</keyword>
<accession>A0ACA9YBM8</accession>
<protein>
    <submittedName>
        <fullName evidence="1">Uncharacterized protein</fullName>
    </submittedName>
</protein>
<organism evidence="1 2">
    <name type="scientific">[Candida] jaroonii</name>
    <dbReference type="NCBI Taxonomy" id="467808"/>
    <lineage>
        <taxon>Eukaryota</taxon>
        <taxon>Fungi</taxon>
        <taxon>Dikarya</taxon>
        <taxon>Ascomycota</taxon>
        <taxon>Saccharomycotina</taxon>
        <taxon>Pichiomycetes</taxon>
        <taxon>Debaryomycetaceae</taxon>
        <taxon>Yamadazyma</taxon>
    </lineage>
</organism>
<evidence type="ECO:0000313" key="2">
    <source>
        <dbReference type="Proteomes" id="UP001152531"/>
    </source>
</evidence>
<dbReference type="Proteomes" id="UP001152531">
    <property type="component" value="Unassembled WGS sequence"/>
</dbReference>
<dbReference type="EMBL" id="CALSDN010000007">
    <property type="protein sequence ID" value="CAH6722016.1"/>
    <property type="molecule type" value="Genomic_DNA"/>
</dbReference>
<gene>
    <name evidence="1" type="ORF">CLIB1444_07S07602</name>
</gene>
<proteinExistence type="predicted"/>
<name>A0ACA9YBM8_9ASCO</name>
<evidence type="ECO:0000313" key="1">
    <source>
        <dbReference type="EMBL" id="CAH6722016.1"/>
    </source>
</evidence>
<comment type="caution">
    <text evidence="1">The sequence shown here is derived from an EMBL/GenBank/DDBJ whole genome shotgun (WGS) entry which is preliminary data.</text>
</comment>
<reference evidence="1" key="1">
    <citation type="submission" date="2022-06" db="EMBL/GenBank/DDBJ databases">
        <authorList>
            <person name="Legras J.-L."/>
            <person name="Devillers H."/>
            <person name="Grondin C."/>
        </authorList>
    </citation>
    <scope>NUCLEOTIDE SEQUENCE</scope>
    <source>
        <strain evidence="1">CLIB 1444</strain>
    </source>
</reference>